<evidence type="ECO:0000256" key="6">
    <source>
        <dbReference type="ARBA" id="ARBA00022989"/>
    </source>
</evidence>
<name>A0A843YIN6_9RHOB</name>
<dbReference type="AlphaFoldDB" id="A0A843YIN6"/>
<feature type="transmembrane region" description="Helical" evidence="9">
    <location>
        <begin position="63"/>
        <end position="81"/>
    </location>
</feature>
<dbReference type="NCBIfam" id="TIGR01620">
    <property type="entry name" value="hyp_HI0043"/>
    <property type="match status" value="1"/>
</dbReference>
<keyword evidence="6 9" id="KW-1133">Transmembrane helix</keyword>
<dbReference type="EMBL" id="WIBF01000007">
    <property type="protein sequence ID" value="MQQ09294.1"/>
    <property type="molecule type" value="Genomic_DNA"/>
</dbReference>
<dbReference type="Proteomes" id="UP000444174">
    <property type="component" value="Unassembled WGS sequence"/>
</dbReference>
<reference evidence="10 11" key="1">
    <citation type="submission" date="2019-10" db="EMBL/GenBank/DDBJ databases">
        <title>Epibacterium sp. nov., isolated from seawater.</title>
        <authorList>
            <person name="Zhang X."/>
            <person name="Li N."/>
        </authorList>
    </citation>
    <scope>NUCLEOTIDE SEQUENCE [LARGE SCALE GENOMIC DNA]</scope>
    <source>
        <strain evidence="10 11">SM1979</strain>
    </source>
</reference>
<evidence type="ECO:0000256" key="9">
    <source>
        <dbReference type="SAM" id="Phobius"/>
    </source>
</evidence>
<sequence length="338" mass="36358">MTQKPVLFEIEEDSPEPEVDEAPPVPDPEGVALRQGNAVGDERSTTAAVASIVGRRPSRLGQLFWGLCAALLGALLSLWVWDVVTNLIMQVPLLGWAMTAGFGLLLALAALFVCREFLSLRRLRRVDHLRQTAEVSGQDLTAARAFAHELLAFYKGRPDLAWARQNLSERLPEVMDADAVHDLVEAELLTPLDQAALAEVETAARQVATVTAFVPLALADVIVALVAAVRMIRRIGEIYGGRSGGLAAWRLTRRVFAHLVATGAMAAGDDLLEPILGASILSKLSRRFGEGLVNGALSARVGLAAIDLCRPMPFSKARRPNTRQVIGQALKGLVGRST</sequence>
<protein>
    <submittedName>
        <fullName evidence="10">DUF697 domain-containing protein</fullName>
    </submittedName>
</protein>
<dbReference type="InterPro" id="IPR021147">
    <property type="entry name" value="DUF697"/>
</dbReference>
<keyword evidence="11" id="KW-1185">Reference proteome</keyword>
<gene>
    <name evidence="10" type="ORF">GFB49_12575</name>
</gene>
<keyword evidence="5 9" id="KW-0812">Transmembrane</keyword>
<evidence type="ECO:0000256" key="7">
    <source>
        <dbReference type="ARBA" id="ARBA00023136"/>
    </source>
</evidence>
<evidence type="ECO:0000313" key="10">
    <source>
        <dbReference type="EMBL" id="MQQ09294.1"/>
    </source>
</evidence>
<keyword evidence="4" id="KW-0997">Cell inner membrane</keyword>
<dbReference type="GO" id="GO:0005886">
    <property type="term" value="C:plasma membrane"/>
    <property type="evidence" value="ECO:0007669"/>
    <property type="project" value="UniProtKB-SubCell"/>
</dbReference>
<evidence type="ECO:0000313" key="11">
    <source>
        <dbReference type="Proteomes" id="UP000444174"/>
    </source>
</evidence>
<evidence type="ECO:0000256" key="3">
    <source>
        <dbReference type="ARBA" id="ARBA00022475"/>
    </source>
</evidence>
<evidence type="ECO:0000256" key="8">
    <source>
        <dbReference type="SAM" id="MobiDB-lite"/>
    </source>
</evidence>
<evidence type="ECO:0000256" key="5">
    <source>
        <dbReference type="ARBA" id="ARBA00022692"/>
    </source>
</evidence>
<feature type="compositionally biased region" description="Acidic residues" evidence="8">
    <location>
        <begin position="9"/>
        <end position="21"/>
    </location>
</feature>
<comment type="similarity">
    <text evidence="2">Belongs to the UPF0283 family.</text>
</comment>
<dbReference type="PANTHER" id="PTHR39342:SF1">
    <property type="entry name" value="UPF0283 MEMBRANE PROTEIN YCJF"/>
    <property type="match status" value="1"/>
</dbReference>
<keyword evidence="3" id="KW-1003">Cell membrane</keyword>
<organism evidence="10 11">
    <name type="scientific">Tritonibacter litoralis</name>
    <dbReference type="NCBI Taxonomy" id="2662264"/>
    <lineage>
        <taxon>Bacteria</taxon>
        <taxon>Pseudomonadati</taxon>
        <taxon>Pseudomonadota</taxon>
        <taxon>Alphaproteobacteria</taxon>
        <taxon>Rhodobacterales</taxon>
        <taxon>Paracoccaceae</taxon>
        <taxon>Tritonibacter</taxon>
    </lineage>
</organism>
<feature type="region of interest" description="Disordered" evidence="8">
    <location>
        <begin position="1"/>
        <end position="27"/>
    </location>
</feature>
<comment type="caution">
    <text evidence="10">The sequence shown here is derived from an EMBL/GenBank/DDBJ whole genome shotgun (WGS) entry which is preliminary data.</text>
</comment>
<proteinExistence type="inferred from homology"/>
<comment type="subcellular location">
    <subcellularLocation>
        <location evidence="1">Cell inner membrane</location>
        <topology evidence="1">Multi-pass membrane protein</topology>
    </subcellularLocation>
</comment>
<evidence type="ECO:0000256" key="1">
    <source>
        <dbReference type="ARBA" id="ARBA00004429"/>
    </source>
</evidence>
<evidence type="ECO:0000256" key="4">
    <source>
        <dbReference type="ARBA" id="ARBA00022519"/>
    </source>
</evidence>
<dbReference type="PANTHER" id="PTHR39342">
    <property type="entry name" value="UPF0283 MEMBRANE PROTEIN YCJF"/>
    <property type="match status" value="1"/>
</dbReference>
<dbReference type="Pfam" id="PF05128">
    <property type="entry name" value="DUF697"/>
    <property type="match status" value="1"/>
</dbReference>
<dbReference type="InterPro" id="IPR006507">
    <property type="entry name" value="UPF0283"/>
</dbReference>
<evidence type="ECO:0000256" key="2">
    <source>
        <dbReference type="ARBA" id="ARBA00008255"/>
    </source>
</evidence>
<dbReference type="RefSeq" id="WP_153216237.1">
    <property type="nucleotide sequence ID" value="NZ_WIBF01000007.1"/>
</dbReference>
<feature type="transmembrane region" description="Helical" evidence="9">
    <location>
        <begin position="93"/>
        <end position="114"/>
    </location>
</feature>
<accession>A0A843YIN6</accession>
<keyword evidence="7 9" id="KW-0472">Membrane</keyword>